<dbReference type="PANTHER" id="PTHR14614">
    <property type="entry name" value="HEPATOCELLULAR CARCINOMA-ASSOCIATED ANTIGEN"/>
    <property type="match status" value="1"/>
</dbReference>
<dbReference type="InterPro" id="IPR029063">
    <property type="entry name" value="SAM-dependent_MTases_sf"/>
</dbReference>
<gene>
    <name evidence="1" type="ORF">EKO04_011191</name>
</gene>
<name>A0A8H7ITN8_9PLEO</name>
<dbReference type="SUPFAM" id="SSF53335">
    <property type="entry name" value="S-adenosyl-L-methionine-dependent methyltransferases"/>
    <property type="match status" value="1"/>
</dbReference>
<organism evidence="1 2">
    <name type="scientific">Ascochyta lentis</name>
    <dbReference type="NCBI Taxonomy" id="205686"/>
    <lineage>
        <taxon>Eukaryota</taxon>
        <taxon>Fungi</taxon>
        <taxon>Dikarya</taxon>
        <taxon>Ascomycota</taxon>
        <taxon>Pezizomycotina</taxon>
        <taxon>Dothideomycetes</taxon>
        <taxon>Pleosporomycetidae</taxon>
        <taxon>Pleosporales</taxon>
        <taxon>Pleosporineae</taxon>
        <taxon>Didymellaceae</taxon>
        <taxon>Ascochyta</taxon>
    </lineage>
</organism>
<evidence type="ECO:0000313" key="1">
    <source>
        <dbReference type="EMBL" id="KAF9690853.1"/>
    </source>
</evidence>
<dbReference type="OrthoDB" id="407325at2759"/>
<protein>
    <recommendedName>
        <fullName evidence="3">Nicotinamide N-methyltransferase</fullName>
    </recommendedName>
</protein>
<sequence>MLLPTLIDIRRPEGKDLDPEDIFGSSLGGIFTDDLQNQHGDDPDTAIVYKNARHGNLEFRTADINGEEERRKMAHYLWNAGVLMAELVGGRPEEGQAAPIDVFGLEGWKHGEWWMSKEEEKSWSVEGETVIELGAGVGLGGVMSALAGANEARQTSASNSQYRGLTNLFKVTITDYPAPPILEAIKTNVTKNLQEPLRSRVAVEGHLWGDISSDFAGAHARHYTRVLAADCLWMLGEHENLAKSMLHFLADVPDARVLCIAGFHTGRAKLVPFFEEVVPRQGLEVEELYEMDADGVRRPWARERDGGRENIGERKKWLVVSRIRRRRVQ</sequence>
<dbReference type="GO" id="GO:0005737">
    <property type="term" value="C:cytoplasm"/>
    <property type="evidence" value="ECO:0007669"/>
    <property type="project" value="TreeGrafter"/>
</dbReference>
<comment type="caution">
    <text evidence="1">The sequence shown here is derived from an EMBL/GenBank/DDBJ whole genome shotgun (WGS) entry which is preliminary data.</text>
</comment>
<dbReference type="InterPro" id="IPR019410">
    <property type="entry name" value="Methyltransf_16"/>
</dbReference>
<evidence type="ECO:0008006" key="3">
    <source>
        <dbReference type="Google" id="ProtNLM"/>
    </source>
</evidence>
<reference evidence="1" key="2">
    <citation type="submission" date="2020-09" db="EMBL/GenBank/DDBJ databases">
        <title>Reference genome assembly for Australian Ascochyta lentis isolate Al4.</title>
        <authorList>
            <person name="Lee R.C."/>
            <person name="Farfan-Caceres L.M."/>
            <person name="Debler J.W."/>
            <person name="Williams A.H."/>
            <person name="Henares B.M."/>
        </authorList>
    </citation>
    <scope>NUCLEOTIDE SEQUENCE</scope>
    <source>
        <strain evidence="1">Al4</strain>
    </source>
</reference>
<accession>A0A8H7ITN8</accession>
<evidence type="ECO:0000313" key="2">
    <source>
        <dbReference type="Proteomes" id="UP000651452"/>
    </source>
</evidence>
<proteinExistence type="predicted"/>
<dbReference type="Proteomes" id="UP000651452">
    <property type="component" value="Unassembled WGS sequence"/>
</dbReference>
<dbReference type="PANTHER" id="PTHR14614:SF104">
    <property type="entry name" value="N-METHYLTRANSFERASE, PUTATIVE (AFU_ORTHOLOGUE AFUA_1G17750)-RELATED"/>
    <property type="match status" value="1"/>
</dbReference>
<dbReference type="Pfam" id="PF10294">
    <property type="entry name" value="Methyltransf_16"/>
    <property type="match status" value="1"/>
</dbReference>
<keyword evidence="2" id="KW-1185">Reference proteome</keyword>
<dbReference type="AlphaFoldDB" id="A0A8H7ITN8"/>
<reference evidence="1" key="1">
    <citation type="submission" date="2018-12" db="EMBL/GenBank/DDBJ databases">
        <authorList>
            <person name="Syme R.A."/>
            <person name="Farfan-Caceres L."/>
            <person name="Lichtenzveig J."/>
        </authorList>
    </citation>
    <scope>NUCLEOTIDE SEQUENCE</scope>
    <source>
        <strain evidence="1">Al4</strain>
    </source>
</reference>
<dbReference type="Gene3D" id="3.40.50.150">
    <property type="entry name" value="Vaccinia Virus protein VP39"/>
    <property type="match status" value="1"/>
</dbReference>
<dbReference type="GO" id="GO:0008757">
    <property type="term" value="F:S-adenosylmethionine-dependent methyltransferase activity"/>
    <property type="evidence" value="ECO:0007669"/>
    <property type="project" value="UniProtKB-ARBA"/>
</dbReference>
<dbReference type="EMBL" id="RZGK01000022">
    <property type="protein sequence ID" value="KAF9690853.1"/>
    <property type="molecule type" value="Genomic_DNA"/>
</dbReference>